<dbReference type="EMBL" id="CP003169">
    <property type="protein sequence ID" value="AEV71408.1"/>
    <property type="molecule type" value="Genomic_DNA"/>
</dbReference>
<accession>G8RQK2</accession>
<sequence>MAETGAEPTCYLAEWYLPELTEDSVDDLVARLDAAAAVVTDEGTPIRLLVTLSVPTDEVLYGVFNANSRDVVSRTCLAAGAPHQRLSDEIGTRIRLTHP</sequence>
<dbReference type="KEGG" id="mrh:MycrhN_0774"/>
<name>G8RQK2_MYCRN</name>
<keyword evidence="2" id="KW-1185">Reference proteome</keyword>
<protein>
    <recommendedName>
        <fullName evidence="3">DUF4242 domain-containing protein</fullName>
    </recommendedName>
</protein>
<organism evidence="1 2">
    <name type="scientific">Mycolicibacterium rhodesiae (strain NBB3)</name>
    <name type="common">Mycobacterium rhodesiae</name>
    <dbReference type="NCBI Taxonomy" id="710685"/>
    <lineage>
        <taxon>Bacteria</taxon>
        <taxon>Bacillati</taxon>
        <taxon>Actinomycetota</taxon>
        <taxon>Actinomycetes</taxon>
        <taxon>Mycobacteriales</taxon>
        <taxon>Mycobacteriaceae</taxon>
        <taxon>Mycolicibacterium</taxon>
    </lineage>
</organism>
<evidence type="ECO:0000313" key="2">
    <source>
        <dbReference type="Proteomes" id="UP000005442"/>
    </source>
</evidence>
<dbReference type="PATRIC" id="fig|710685.3.peg.783"/>
<dbReference type="RefSeq" id="WP_014209224.1">
    <property type="nucleotide sequence ID" value="NC_016604.1"/>
</dbReference>
<dbReference type="HOGENOM" id="CLU_181489_0_0_11"/>
<dbReference type="STRING" id="710685.MycrhN_0774"/>
<evidence type="ECO:0008006" key="3">
    <source>
        <dbReference type="Google" id="ProtNLM"/>
    </source>
</evidence>
<dbReference type="AlphaFoldDB" id="G8RQK2"/>
<gene>
    <name evidence="1" type="ordered locus">MycrhN_0774</name>
</gene>
<dbReference type="OrthoDB" id="4731035at2"/>
<dbReference type="eggNOG" id="ENOG5032BTW">
    <property type="taxonomic scope" value="Bacteria"/>
</dbReference>
<proteinExistence type="predicted"/>
<dbReference type="Proteomes" id="UP000005442">
    <property type="component" value="Chromosome"/>
</dbReference>
<reference evidence="1 2" key="1">
    <citation type="submission" date="2011-12" db="EMBL/GenBank/DDBJ databases">
        <title>Complete sequence of Mycobacterium rhodesiae NBB3.</title>
        <authorList>
            <consortium name="US DOE Joint Genome Institute"/>
            <person name="Lucas S."/>
            <person name="Han J."/>
            <person name="Lapidus A."/>
            <person name="Cheng J.-F."/>
            <person name="Goodwin L."/>
            <person name="Pitluck S."/>
            <person name="Peters L."/>
            <person name="Mikhailova N."/>
            <person name="Gu W."/>
            <person name="Detter J.C."/>
            <person name="Han C."/>
            <person name="Tapia R."/>
            <person name="Land M."/>
            <person name="Hauser L."/>
            <person name="Kyrpides N."/>
            <person name="Ivanova N."/>
            <person name="Pagani I."/>
            <person name="Mattes T."/>
            <person name="Holmes A."/>
            <person name="Rutledge P."/>
            <person name="Paulsen I."/>
            <person name="Coleman N."/>
            <person name="Woyke T."/>
        </authorList>
    </citation>
    <scope>NUCLEOTIDE SEQUENCE [LARGE SCALE GENOMIC DNA]</scope>
    <source>
        <strain evidence="1 2">NBB3</strain>
    </source>
</reference>
<evidence type="ECO:0000313" key="1">
    <source>
        <dbReference type="EMBL" id="AEV71408.1"/>
    </source>
</evidence>